<keyword evidence="1" id="KW-1133">Transmembrane helix</keyword>
<accession>A0ABM8G330</accession>
<keyword evidence="3" id="KW-1185">Reference proteome</keyword>
<evidence type="ECO:0000256" key="1">
    <source>
        <dbReference type="SAM" id="Phobius"/>
    </source>
</evidence>
<evidence type="ECO:0008006" key="4">
    <source>
        <dbReference type="Google" id="ProtNLM"/>
    </source>
</evidence>
<dbReference type="EMBL" id="AP027729">
    <property type="protein sequence ID" value="BDZ42427.1"/>
    <property type="molecule type" value="Genomic_DNA"/>
</dbReference>
<keyword evidence="1" id="KW-0812">Transmembrane</keyword>
<evidence type="ECO:0000313" key="3">
    <source>
        <dbReference type="Proteomes" id="UP001321475"/>
    </source>
</evidence>
<dbReference type="Gene3D" id="1.20.1250.20">
    <property type="entry name" value="MFS general substrate transporter like domains"/>
    <property type="match status" value="1"/>
</dbReference>
<evidence type="ECO:0000313" key="2">
    <source>
        <dbReference type="EMBL" id="BDZ42427.1"/>
    </source>
</evidence>
<name>A0ABM8G330_9CELL</name>
<feature type="transmembrane region" description="Helical" evidence="1">
    <location>
        <begin position="76"/>
        <end position="94"/>
    </location>
</feature>
<proteinExistence type="predicted"/>
<feature type="transmembrane region" description="Helical" evidence="1">
    <location>
        <begin position="48"/>
        <end position="70"/>
    </location>
</feature>
<keyword evidence="1" id="KW-0472">Membrane</keyword>
<feature type="transmembrane region" description="Helical" evidence="1">
    <location>
        <begin position="6"/>
        <end position="27"/>
    </location>
</feature>
<protein>
    <recommendedName>
        <fullName evidence="4">MFS transporter</fullName>
    </recommendedName>
</protein>
<reference evidence="3" key="1">
    <citation type="journal article" date="2019" name="Int. J. Syst. Evol. Microbiol.">
        <title>The Global Catalogue of Microorganisms (GCM) 10K type strain sequencing project: providing services to taxonomists for standard genome sequencing and annotation.</title>
        <authorList>
            <consortium name="The Broad Institute Genomics Platform"/>
            <consortium name="The Broad Institute Genome Sequencing Center for Infectious Disease"/>
            <person name="Wu L."/>
            <person name="Ma J."/>
        </authorList>
    </citation>
    <scope>NUCLEOTIDE SEQUENCE [LARGE SCALE GENOMIC DNA]</scope>
    <source>
        <strain evidence="3">NBRC 108565</strain>
    </source>
</reference>
<dbReference type="Proteomes" id="UP001321475">
    <property type="component" value="Chromosome"/>
</dbReference>
<gene>
    <name evidence="2" type="ORF">GCM10025865_17260</name>
</gene>
<sequence>MLAPLAFVAPVPVIAAFGLVWGFAVIADSGLFSTMLSDEVDARYVGTALAAQTAAGFLLTVVTIQLVPVVAGHLGWQWAFLVLVPGPVAGVLALRAYRRGVSPGTAAL</sequence>
<organism evidence="2 3">
    <name type="scientific">Paraoerskovia sediminicola</name>
    <dbReference type="NCBI Taxonomy" id="1138587"/>
    <lineage>
        <taxon>Bacteria</taxon>
        <taxon>Bacillati</taxon>
        <taxon>Actinomycetota</taxon>
        <taxon>Actinomycetes</taxon>
        <taxon>Micrococcales</taxon>
        <taxon>Cellulomonadaceae</taxon>
        <taxon>Paraoerskovia</taxon>
    </lineage>
</organism>
<dbReference type="RefSeq" id="WP_286216912.1">
    <property type="nucleotide sequence ID" value="NZ_AP027729.1"/>
</dbReference>
<dbReference type="InterPro" id="IPR036259">
    <property type="entry name" value="MFS_trans_sf"/>
</dbReference>
<dbReference type="SUPFAM" id="SSF103473">
    <property type="entry name" value="MFS general substrate transporter"/>
    <property type="match status" value="1"/>
</dbReference>